<protein>
    <submittedName>
        <fullName evidence="3">Uncharacterized protein</fullName>
    </submittedName>
</protein>
<feature type="compositionally biased region" description="Low complexity" evidence="2">
    <location>
        <begin position="11"/>
        <end position="29"/>
    </location>
</feature>
<evidence type="ECO:0000256" key="2">
    <source>
        <dbReference type="SAM" id="MobiDB-lite"/>
    </source>
</evidence>
<feature type="region of interest" description="Disordered" evidence="2">
    <location>
        <begin position="1"/>
        <end position="50"/>
    </location>
</feature>
<keyword evidence="1" id="KW-0175">Coiled coil</keyword>
<evidence type="ECO:0000313" key="4">
    <source>
        <dbReference type="Proteomes" id="UP000682877"/>
    </source>
</evidence>
<accession>A0A8S1ZM96</accession>
<gene>
    <name evidence="3" type="ORF">AARE701A_LOCUS4538</name>
</gene>
<dbReference type="EMBL" id="LR999452">
    <property type="protein sequence ID" value="CAE5962917.1"/>
    <property type="molecule type" value="Genomic_DNA"/>
</dbReference>
<sequence length="236" mass="26443">MYQALRENKGKTLSTKGKTSSPSRSSDISRTLDPKNLDGGSSGINLRDRQAQGHQLRKYFRFAGKHGKGRIADLEKEVREHKIIEEKNARAVNKANQIKNMMKKAEAGYNELEYETFLNEVSKVEPAALWAAETKANYELLKEIKSGEIIDTDQELRTVRRDEEKAAQKVAEVSALKVVSLEFAHLQVDISPVQAKDATLPKEELLIGESRTNRITLNGHEIAAMWSVDVEKEPGA</sequence>
<name>A0A8S1ZM96_ARAAE</name>
<evidence type="ECO:0000256" key="1">
    <source>
        <dbReference type="SAM" id="Coils"/>
    </source>
</evidence>
<feature type="coiled-coil region" evidence="1">
    <location>
        <begin position="74"/>
        <end position="115"/>
    </location>
</feature>
<feature type="compositionally biased region" description="Basic and acidic residues" evidence="2">
    <location>
        <begin position="1"/>
        <end position="10"/>
    </location>
</feature>
<reference evidence="3" key="1">
    <citation type="submission" date="2021-01" db="EMBL/GenBank/DDBJ databases">
        <authorList>
            <person name="Bezrukov I."/>
        </authorList>
    </citation>
    <scope>NUCLEOTIDE SEQUENCE</scope>
</reference>
<dbReference type="AlphaFoldDB" id="A0A8S1ZM96"/>
<keyword evidence="4" id="KW-1185">Reference proteome</keyword>
<evidence type="ECO:0000313" key="3">
    <source>
        <dbReference type="EMBL" id="CAE5962917.1"/>
    </source>
</evidence>
<proteinExistence type="predicted"/>
<organism evidence="3 4">
    <name type="scientific">Arabidopsis arenosa</name>
    <name type="common">Sand rock-cress</name>
    <name type="synonym">Cardaminopsis arenosa</name>
    <dbReference type="NCBI Taxonomy" id="38785"/>
    <lineage>
        <taxon>Eukaryota</taxon>
        <taxon>Viridiplantae</taxon>
        <taxon>Streptophyta</taxon>
        <taxon>Embryophyta</taxon>
        <taxon>Tracheophyta</taxon>
        <taxon>Spermatophyta</taxon>
        <taxon>Magnoliopsida</taxon>
        <taxon>eudicotyledons</taxon>
        <taxon>Gunneridae</taxon>
        <taxon>Pentapetalae</taxon>
        <taxon>rosids</taxon>
        <taxon>malvids</taxon>
        <taxon>Brassicales</taxon>
        <taxon>Brassicaceae</taxon>
        <taxon>Camelineae</taxon>
        <taxon>Arabidopsis</taxon>
    </lineage>
</organism>
<dbReference type="Proteomes" id="UP000682877">
    <property type="component" value="Chromosome 2"/>
</dbReference>